<dbReference type="InterPro" id="IPR032698">
    <property type="entry name" value="SirB1_N"/>
</dbReference>
<feature type="domain" description="Protein SirB1 N-terminal" evidence="1">
    <location>
        <begin position="47"/>
        <end position="195"/>
    </location>
</feature>
<dbReference type="Gene3D" id="1.25.40.10">
    <property type="entry name" value="Tetratricopeptide repeat domain"/>
    <property type="match status" value="1"/>
</dbReference>
<reference evidence="2" key="1">
    <citation type="submission" date="2018-05" db="EMBL/GenBank/DDBJ databases">
        <authorList>
            <person name="Lanie J.A."/>
            <person name="Ng W.-L."/>
            <person name="Kazmierczak K.M."/>
            <person name="Andrzejewski T.M."/>
            <person name="Davidsen T.M."/>
            <person name="Wayne K.J."/>
            <person name="Tettelin H."/>
            <person name="Glass J.I."/>
            <person name="Rusch D."/>
            <person name="Podicherti R."/>
            <person name="Tsui H.-C.T."/>
            <person name="Winkler M.E."/>
        </authorList>
    </citation>
    <scope>NUCLEOTIDE SEQUENCE</scope>
</reference>
<dbReference type="Pfam" id="PF13369">
    <property type="entry name" value="Transglut_core2"/>
    <property type="match status" value="1"/>
</dbReference>
<dbReference type="PANTHER" id="PTHR31350">
    <property type="entry name" value="SI:DKEY-261L7.2"/>
    <property type="match status" value="1"/>
</dbReference>
<dbReference type="Pfam" id="PF13371">
    <property type="entry name" value="TPR_9"/>
    <property type="match status" value="1"/>
</dbReference>
<dbReference type="InterPro" id="IPR011990">
    <property type="entry name" value="TPR-like_helical_dom_sf"/>
</dbReference>
<evidence type="ECO:0000313" key="2">
    <source>
        <dbReference type="EMBL" id="SVA00706.1"/>
    </source>
</evidence>
<dbReference type="EMBL" id="UINC01002828">
    <property type="protein sequence ID" value="SVA00706.1"/>
    <property type="molecule type" value="Genomic_DNA"/>
</dbReference>
<sequence>VNTHGNTDFRNLFSQLIQKPEEDLELDRAALYLAGEEYPEVDVLSHLAQLDAFAAQVSQRVTHETAPANLARAIADYLFGELGFDGNSGRYYSPENSFLNRVLETRTGIPITLSLLFLEVARRLGVRCSGVGLPGHFIVGLDDTGEYLDPFNAGAPLSMEDCRALVDRMSAGSLEWTDQFLEPYTKRDILFRILNNLKAVYMQGREYTKAVGVIQRMSIISPGLPSLYQEQAWCHAEQQEFRLAIGTLEAYLQEAGTPDDSKEVKDQIKGLWSTLSRLN</sequence>
<gene>
    <name evidence="2" type="ORF">METZ01_LOCUS53560</name>
</gene>
<evidence type="ECO:0000259" key="1">
    <source>
        <dbReference type="Pfam" id="PF13369"/>
    </source>
</evidence>
<feature type="non-terminal residue" evidence="2">
    <location>
        <position position="1"/>
    </location>
</feature>
<dbReference type="PANTHER" id="PTHR31350:SF21">
    <property type="entry name" value="F-BOX ONLY PROTEIN 21"/>
    <property type="match status" value="1"/>
</dbReference>
<dbReference type="AlphaFoldDB" id="A0A381S9J0"/>
<proteinExistence type="predicted"/>
<accession>A0A381S9J0</accession>
<name>A0A381S9J0_9ZZZZ</name>
<dbReference type="SUPFAM" id="SSF48452">
    <property type="entry name" value="TPR-like"/>
    <property type="match status" value="1"/>
</dbReference>
<protein>
    <recommendedName>
        <fullName evidence="1">Protein SirB1 N-terminal domain-containing protein</fullName>
    </recommendedName>
</protein>
<organism evidence="2">
    <name type="scientific">marine metagenome</name>
    <dbReference type="NCBI Taxonomy" id="408172"/>
    <lineage>
        <taxon>unclassified sequences</taxon>
        <taxon>metagenomes</taxon>
        <taxon>ecological metagenomes</taxon>
    </lineage>
</organism>